<feature type="chain" id="PRO_5025004111" evidence="8">
    <location>
        <begin position="29"/>
        <end position="510"/>
    </location>
</feature>
<comment type="cofactor">
    <cofactor evidence="1">
        <name>Ca(2+)</name>
        <dbReference type="ChEBI" id="CHEBI:29108"/>
    </cofactor>
</comment>
<evidence type="ECO:0000313" key="10">
    <source>
        <dbReference type="EMBL" id="BBO31933.1"/>
    </source>
</evidence>
<dbReference type="Gene3D" id="3.30.1120.10">
    <property type="match status" value="1"/>
</dbReference>
<dbReference type="PANTHER" id="PTHR42693:SF42">
    <property type="entry name" value="ARYLSULFATASE G"/>
    <property type="match status" value="1"/>
</dbReference>
<keyword evidence="11" id="KW-1185">Reference proteome</keyword>
<dbReference type="EMBL" id="AP021861">
    <property type="protein sequence ID" value="BBO31933.1"/>
    <property type="molecule type" value="Genomic_DNA"/>
</dbReference>
<protein>
    <submittedName>
        <fullName evidence="10">Arylsulfatase</fullName>
        <ecNumber evidence="10">3.1.6.1</ecNumber>
    </submittedName>
</protein>
<gene>
    <name evidence="10" type="ORF">PLANPX_1545</name>
</gene>
<name>A0A5K7XCA5_9BACT</name>
<evidence type="ECO:0000259" key="9">
    <source>
        <dbReference type="Pfam" id="PF00884"/>
    </source>
</evidence>
<dbReference type="CDD" id="cd16144">
    <property type="entry name" value="ARS_like"/>
    <property type="match status" value="1"/>
</dbReference>
<dbReference type="KEGG" id="lpav:PLANPX_1545"/>
<keyword evidence="5 10" id="KW-0378">Hydrolase</keyword>
<dbReference type="InterPro" id="IPR050738">
    <property type="entry name" value="Sulfatase"/>
</dbReference>
<keyword evidence="3" id="KW-0479">Metal-binding</keyword>
<dbReference type="RefSeq" id="WP_152097995.1">
    <property type="nucleotide sequence ID" value="NZ_AP021861.1"/>
</dbReference>
<evidence type="ECO:0000256" key="3">
    <source>
        <dbReference type="ARBA" id="ARBA00022723"/>
    </source>
</evidence>
<dbReference type="EC" id="3.1.6.1" evidence="10"/>
<evidence type="ECO:0000256" key="5">
    <source>
        <dbReference type="ARBA" id="ARBA00022801"/>
    </source>
</evidence>
<comment type="similarity">
    <text evidence="2">Belongs to the sulfatase family.</text>
</comment>
<dbReference type="GO" id="GO:0046872">
    <property type="term" value="F:metal ion binding"/>
    <property type="evidence" value="ECO:0007669"/>
    <property type="project" value="UniProtKB-KW"/>
</dbReference>
<evidence type="ECO:0000256" key="2">
    <source>
        <dbReference type="ARBA" id="ARBA00008779"/>
    </source>
</evidence>
<reference evidence="11" key="1">
    <citation type="submission" date="2019-10" db="EMBL/GenBank/DDBJ databases">
        <title>Lacipirellula parvula gen. nov., sp. nov., representing a lineage of planctomycetes widespread in freshwater anoxic habitats, and description of the family Lacipirellulaceae.</title>
        <authorList>
            <person name="Dedysh S.N."/>
            <person name="Kulichevskaya I.S."/>
            <person name="Beletsky A.V."/>
            <person name="Rakitin A.L."/>
            <person name="Mardanov A.V."/>
            <person name="Ivanova A.A."/>
            <person name="Saltykova V.X."/>
            <person name="Rijpstra W.I.C."/>
            <person name="Sinninghe Damste J.S."/>
            <person name="Ravin N.V."/>
        </authorList>
    </citation>
    <scope>NUCLEOTIDE SEQUENCE [LARGE SCALE GENOMIC DNA]</scope>
    <source>
        <strain evidence="11">PX69</strain>
    </source>
</reference>
<dbReference type="InterPro" id="IPR017850">
    <property type="entry name" value="Alkaline_phosphatase_core_sf"/>
</dbReference>
<keyword evidence="6" id="KW-0106">Calcium</keyword>
<accession>A0A5K7XCA5</accession>
<evidence type="ECO:0000256" key="8">
    <source>
        <dbReference type="SAM" id="SignalP"/>
    </source>
</evidence>
<dbReference type="Proteomes" id="UP000326837">
    <property type="component" value="Chromosome"/>
</dbReference>
<dbReference type="GO" id="GO:0004065">
    <property type="term" value="F:arylsulfatase activity"/>
    <property type="evidence" value="ECO:0007669"/>
    <property type="project" value="UniProtKB-EC"/>
</dbReference>
<dbReference type="InterPro" id="IPR000917">
    <property type="entry name" value="Sulfatase_N"/>
</dbReference>
<sequence length="510" mass="55741">MTSRFQTCSVALLSGVFAMLAVSASAQAADAKKPNVIFILADDLGYSDVAAYGSKYYETPNIDRLAADGARFTNGYTCGPNCQPTRAALNSGQYGPRTGVYTVGGINRFDWSKRPLRPVDNVVQLPLDKITLADSMKKAGYATGMFGKWHIGNDEAHHPSKRGFDEAIVSQGKHFNFVTSPKTDHPDDQYLADFLGDKAVDFIERHKDEPFYLYLPHYGVHAPYDAKEELVAKFKDKPAAGGHHDPRYAAMLYSVDESVGRIVAKLEELGLDDDTLVIFSSDNGGVGSYDTIGLDKKNGITDNSPLKGGKGTLYEGGFRVPYVFRWKGKIEPGRTEATPINSVDLYPTLVELAGGELPENYPLDGVSYAKLLTAEKPLERGKPLFWHFPGYLGASGDTWRTTPGGAIRDGEWKLIEYFEDGHLELYNLTDDIGEKNNLAASNPEKAKELHEKLKAWRQEINAPMPTANDPTKAQPVVKAGKNKGNKAGKANKNRGGKGKKRAAKQAASAE</sequence>
<feature type="region of interest" description="Disordered" evidence="7">
    <location>
        <begin position="460"/>
        <end position="510"/>
    </location>
</feature>
<dbReference type="Gene3D" id="3.40.720.10">
    <property type="entry name" value="Alkaline Phosphatase, subunit A"/>
    <property type="match status" value="1"/>
</dbReference>
<proteinExistence type="inferred from homology"/>
<organism evidence="10 11">
    <name type="scientific">Lacipirellula parvula</name>
    <dbReference type="NCBI Taxonomy" id="2650471"/>
    <lineage>
        <taxon>Bacteria</taxon>
        <taxon>Pseudomonadati</taxon>
        <taxon>Planctomycetota</taxon>
        <taxon>Planctomycetia</taxon>
        <taxon>Pirellulales</taxon>
        <taxon>Lacipirellulaceae</taxon>
        <taxon>Lacipirellula</taxon>
    </lineage>
</organism>
<dbReference type="AlphaFoldDB" id="A0A5K7XCA5"/>
<dbReference type="Pfam" id="PF00884">
    <property type="entry name" value="Sulfatase"/>
    <property type="match status" value="1"/>
</dbReference>
<evidence type="ECO:0000256" key="4">
    <source>
        <dbReference type="ARBA" id="ARBA00022729"/>
    </source>
</evidence>
<dbReference type="PANTHER" id="PTHR42693">
    <property type="entry name" value="ARYLSULFATASE FAMILY MEMBER"/>
    <property type="match status" value="1"/>
</dbReference>
<feature type="domain" description="Sulfatase N-terminal" evidence="9">
    <location>
        <begin position="34"/>
        <end position="354"/>
    </location>
</feature>
<feature type="compositionally biased region" description="Basic residues" evidence="7">
    <location>
        <begin position="480"/>
        <end position="503"/>
    </location>
</feature>
<dbReference type="SUPFAM" id="SSF53649">
    <property type="entry name" value="Alkaline phosphatase-like"/>
    <property type="match status" value="1"/>
</dbReference>
<evidence type="ECO:0000256" key="1">
    <source>
        <dbReference type="ARBA" id="ARBA00001913"/>
    </source>
</evidence>
<evidence type="ECO:0000256" key="7">
    <source>
        <dbReference type="SAM" id="MobiDB-lite"/>
    </source>
</evidence>
<evidence type="ECO:0000256" key="6">
    <source>
        <dbReference type="ARBA" id="ARBA00022837"/>
    </source>
</evidence>
<evidence type="ECO:0000313" key="11">
    <source>
        <dbReference type="Proteomes" id="UP000326837"/>
    </source>
</evidence>
<keyword evidence="4 8" id="KW-0732">Signal</keyword>
<feature type="signal peptide" evidence="8">
    <location>
        <begin position="1"/>
        <end position="28"/>
    </location>
</feature>